<keyword evidence="6 7" id="KW-0472">Membrane</keyword>
<feature type="transmembrane region" description="Helical" evidence="7">
    <location>
        <begin position="99"/>
        <end position="121"/>
    </location>
</feature>
<evidence type="ECO:0000259" key="8">
    <source>
        <dbReference type="PROSITE" id="PS50928"/>
    </source>
</evidence>
<evidence type="ECO:0000313" key="9">
    <source>
        <dbReference type="EMBL" id="SUZ67748.1"/>
    </source>
</evidence>
<feature type="non-terminal residue" evidence="9">
    <location>
        <position position="1"/>
    </location>
</feature>
<organism evidence="9">
    <name type="scientific">marine metagenome</name>
    <dbReference type="NCBI Taxonomy" id="408172"/>
    <lineage>
        <taxon>unclassified sequences</taxon>
        <taxon>metagenomes</taxon>
        <taxon>ecological metagenomes</taxon>
    </lineage>
</organism>
<keyword evidence="4 7" id="KW-0812">Transmembrane</keyword>
<feature type="transmembrane region" description="Helical" evidence="7">
    <location>
        <begin position="170"/>
        <end position="198"/>
    </location>
</feature>
<feature type="transmembrane region" description="Helical" evidence="7">
    <location>
        <begin position="68"/>
        <end position="87"/>
    </location>
</feature>
<proteinExistence type="predicted"/>
<dbReference type="PANTHER" id="PTHR30151:SF20">
    <property type="entry name" value="ABC TRANSPORTER PERMEASE PROTEIN HI_0355-RELATED"/>
    <property type="match status" value="1"/>
</dbReference>
<evidence type="ECO:0000256" key="6">
    <source>
        <dbReference type="ARBA" id="ARBA00023136"/>
    </source>
</evidence>
<evidence type="ECO:0000256" key="4">
    <source>
        <dbReference type="ARBA" id="ARBA00022692"/>
    </source>
</evidence>
<dbReference type="SUPFAM" id="SSF161098">
    <property type="entry name" value="MetI-like"/>
    <property type="match status" value="1"/>
</dbReference>
<gene>
    <name evidence="9" type="ORF">METZ01_LOCUS20602</name>
</gene>
<reference evidence="9" key="1">
    <citation type="submission" date="2018-05" db="EMBL/GenBank/DDBJ databases">
        <authorList>
            <person name="Lanie J.A."/>
            <person name="Ng W.-L."/>
            <person name="Kazmierczak K.M."/>
            <person name="Andrzejewski T.M."/>
            <person name="Davidsen T.M."/>
            <person name="Wayne K.J."/>
            <person name="Tettelin H."/>
            <person name="Glass J.I."/>
            <person name="Rusch D."/>
            <person name="Podicherti R."/>
            <person name="Tsui H.-C.T."/>
            <person name="Winkler M.E."/>
        </authorList>
    </citation>
    <scope>NUCLEOTIDE SEQUENCE</scope>
</reference>
<dbReference type="GO" id="GO:0005886">
    <property type="term" value="C:plasma membrane"/>
    <property type="evidence" value="ECO:0007669"/>
    <property type="project" value="UniProtKB-SubCell"/>
</dbReference>
<dbReference type="Pfam" id="PF00528">
    <property type="entry name" value="BPD_transp_1"/>
    <property type="match status" value="1"/>
</dbReference>
<feature type="domain" description="ABC transmembrane type-1" evidence="8">
    <location>
        <begin position="61"/>
        <end position="241"/>
    </location>
</feature>
<keyword evidence="3" id="KW-1003">Cell membrane</keyword>
<dbReference type="AlphaFoldDB" id="A0A381PMP0"/>
<dbReference type="GO" id="GO:0055085">
    <property type="term" value="P:transmembrane transport"/>
    <property type="evidence" value="ECO:0007669"/>
    <property type="project" value="InterPro"/>
</dbReference>
<dbReference type="PANTHER" id="PTHR30151">
    <property type="entry name" value="ALKANE SULFONATE ABC TRANSPORTER-RELATED, MEMBRANE SUBUNIT"/>
    <property type="match status" value="1"/>
</dbReference>
<evidence type="ECO:0000256" key="5">
    <source>
        <dbReference type="ARBA" id="ARBA00022989"/>
    </source>
</evidence>
<dbReference type="InterPro" id="IPR035906">
    <property type="entry name" value="MetI-like_sf"/>
</dbReference>
<accession>A0A381PMP0</accession>
<evidence type="ECO:0000256" key="2">
    <source>
        <dbReference type="ARBA" id="ARBA00022448"/>
    </source>
</evidence>
<keyword evidence="2" id="KW-0813">Transport</keyword>
<keyword evidence="5 7" id="KW-1133">Transmembrane helix</keyword>
<comment type="subcellular location">
    <subcellularLocation>
        <location evidence="1">Cell membrane</location>
        <topology evidence="1">Multi-pass membrane protein</topology>
    </subcellularLocation>
</comment>
<evidence type="ECO:0000256" key="7">
    <source>
        <dbReference type="SAM" id="Phobius"/>
    </source>
</evidence>
<evidence type="ECO:0000256" key="1">
    <source>
        <dbReference type="ARBA" id="ARBA00004651"/>
    </source>
</evidence>
<dbReference type="PROSITE" id="PS50928">
    <property type="entry name" value="ABC_TM1"/>
    <property type="match status" value="1"/>
</dbReference>
<dbReference type="CDD" id="cd06261">
    <property type="entry name" value="TM_PBP2"/>
    <property type="match status" value="1"/>
</dbReference>
<dbReference type="EMBL" id="UINC01001019">
    <property type="protein sequence ID" value="SUZ67748.1"/>
    <property type="molecule type" value="Genomic_DNA"/>
</dbReference>
<dbReference type="InterPro" id="IPR000515">
    <property type="entry name" value="MetI-like"/>
</dbReference>
<dbReference type="Gene3D" id="1.10.3720.10">
    <property type="entry name" value="MetI-like"/>
    <property type="match status" value="1"/>
</dbReference>
<protein>
    <recommendedName>
        <fullName evidence="8">ABC transmembrane type-1 domain-containing protein</fullName>
    </recommendedName>
</protein>
<feature type="transmembrane region" description="Helical" evidence="7">
    <location>
        <begin position="218"/>
        <end position="240"/>
    </location>
</feature>
<evidence type="ECO:0000256" key="3">
    <source>
        <dbReference type="ARBA" id="ARBA00022475"/>
    </source>
</evidence>
<name>A0A381PMP0_9ZZZZ</name>
<sequence length="263" mass="28529">VRLVLLTLILWVWQSERIFDGVSLLGFEIFPEIPALFRGTPSGVWDYLTKIWDDSVFWADVKATSIEALLGFVYGSSGGIVVGLLLGRFRRLARVFAPFLIITNAAPKVAFAPILILWYGVDIGSKIALATIIVFFIVQIPVQAAVGGIDPDLDTVASSLGASQLQKFRLVVLPGILGPLFGALRLGSIYAILAAVFGEFIASKRGLGQRLISASNQFNFGAAFALILILALLALLFNFVMGVLERRFLRWQDDGGKGSVISL</sequence>
<feature type="transmembrane region" description="Helical" evidence="7">
    <location>
        <begin position="127"/>
        <end position="149"/>
    </location>
</feature>